<keyword evidence="10" id="KW-0418">Kinase</keyword>
<dbReference type="InterPro" id="IPR011006">
    <property type="entry name" value="CheY-like_superfamily"/>
</dbReference>
<evidence type="ECO:0000256" key="9">
    <source>
        <dbReference type="ARBA" id="ARBA00022741"/>
    </source>
</evidence>
<evidence type="ECO:0000256" key="11">
    <source>
        <dbReference type="ARBA" id="ARBA00022840"/>
    </source>
</evidence>
<dbReference type="Gene3D" id="1.20.120.160">
    <property type="entry name" value="HPT domain"/>
    <property type="match status" value="1"/>
</dbReference>
<dbReference type="Pfam" id="PF00672">
    <property type="entry name" value="HAMP"/>
    <property type="match status" value="1"/>
</dbReference>
<dbReference type="SUPFAM" id="SSF158472">
    <property type="entry name" value="HAMP domain-like"/>
    <property type="match status" value="1"/>
</dbReference>
<dbReference type="PROSITE" id="PS50885">
    <property type="entry name" value="HAMP"/>
    <property type="match status" value="1"/>
</dbReference>
<evidence type="ECO:0000256" key="18">
    <source>
        <dbReference type="SAM" id="Phobius"/>
    </source>
</evidence>
<dbReference type="SMART" id="SM00448">
    <property type="entry name" value="REC"/>
    <property type="match status" value="1"/>
</dbReference>
<keyword evidence="17" id="KW-0175">Coiled coil</keyword>
<evidence type="ECO:0000256" key="3">
    <source>
        <dbReference type="ARBA" id="ARBA00012438"/>
    </source>
</evidence>
<evidence type="ECO:0000256" key="15">
    <source>
        <dbReference type="PROSITE-ProRule" id="PRU00110"/>
    </source>
</evidence>
<dbReference type="SMART" id="SM00304">
    <property type="entry name" value="HAMP"/>
    <property type="match status" value="1"/>
</dbReference>
<dbReference type="InterPro" id="IPR003660">
    <property type="entry name" value="HAMP_dom"/>
</dbReference>
<dbReference type="InterPro" id="IPR019247">
    <property type="entry name" value="Histidine_kinase_BarA_N"/>
</dbReference>
<dbReference type="InterPro" id="IPR008207">
    <property type="entry name" value="Sig_transdc_His_kin_Hpt_dom"/>
</dbReference>
<dbReference type="InterPro" id="IPR036641">
    <property type="entry name" value="HPT_dom_sf"/>
</dbReference>
<evidence type="ECO:0000256" key="17">
    <source>
        <dbReference type="SAM" id="Coils"/>
    </source>
</evidence>
<dbReference type="SUPFAM" id="SSF55874">
    <property type="entry name" value="ATPase domain of HSP90 chaperone/DNA topoisomerase II/histidine kinase"/>
    <property type="match status" value="1"/>
</dbReference>
<evidence type="ECO:0000256" key="16">
    <source>
        <dbReference type="PROSITE-ProRule" id="PRU00169"/>
    </source>
</evidence>
<keyword evidence="7" id="KW-0808">Transferase</keyword>
<dbReference type="Pfam" id="PF02518">
    <property type="entry name" value="HATPase_c"/>
    <property type="match status" value="1"/>
</dbReference>
<evidence type="ECO:0000313" key="23">
    <source>
        <dbReference type="EMBL" id="UZE97124.1"/>
    </source>
</evidence>
<dbReference type="PRINTS" id="PR00344">
    <property type="entry name" value="BCTRLSENSOR"/>
</dbReference>
<evidence type="ECO:0000256" key="5">
    <source>
        <dbReference type="ARBA" id="ARBA00022519"/>
    </source>
</evidence>
<evidence type="ECO:0000259" key="19">
    <source>
        <dbReference type="PROSITE" id="PS50109"/>
    </source>
</evidence>
<dbReference type="CDD" id="cd06225">
    <property type="entry name" value="HAMP"/>
    <property type="match status" value="1"/>
</dbReference>
<reference evidence="23" key="1">
    <citation type="submission" date="2022-06" db="EMBL/GenBank/DDBJ databases">
        <title>Alkalimarinus sp. nov., isolated from gut of a Alitta virens.</title>
        <authorList>
            <person name="Yang A.I."/>
            <person name="Shin N.-R."/>
        </authorList>
    </citation>
    <scope>NUCLEOTIDE SEQUENCE</scope>
    <source>
        <strain evidence="23">A2M4</strain>
    </source>
</reference>
<dbReference type="InterPro" id="IPR004358">
    <property type="entry name" value="Sig_transdc_His_kin-like_C"/>
</dbReference>
<evidence type="ECO:0000259" key="22">
    <source>
        <dbReference type="PROSITE" id="PS50894"/>
    </source>
</evidence>
<sequence length="955" mass="105887">MRKWGVKTRVMVLALFPAITIALTLGIVFTYTQISSIQNLLHERGLSLGRQLTTASEYGVITSNRPLLLSLTNATLEEKDVRSIIILDSYHRSLVHSGPKMLSTINPAKLPKDRVVIQETDDSTLFITPIQSQPLVTDHSLDKTQPQHINADNKSNVGWVALELSHANSTVAQYQAILTSCLIIFLGIFVNWLIALKMTRGVIRPIEKVTRAVTEIKEGKLDTRVYSGGGEELMLLEAGINSMAETLSKAHNEMQHNIDQATEDLRETLETIEIQNIELDIARKEALEASRIKSEFLANMSHEIRTPLNGILGFTNLLMKGSLSQHQKDHLTTIKKSSEILLTIINDILDFSKIEAGKLILDRTPLKLREIIEDVMTMLAPTAHSKGLDLVPLIYSDVPNNVLGDPLRIKQIITNLVNNAIKFTQSGEVVLRAMLEAQKDNSIKIKISVSDTGVGLSRVQQQSLFNAFAQADASTARQYGGTGLGLVISKRLIEEMGGEIGLESELGKGSIFWFTLATEIASNASPEPTLEALSGERIVYLENQATTGLAVQHMLSNLGVHVKHVDSPSALISTVIKAQEKRKGFAVAIIGINRHLMGSNQYKQLLSELEYNRGCRTLLLTPTLDHHQHSILDIASTHLTKPVIYQRLYGTLHALVNGDTVEPKPRLAELPNPIHTLPGTTKSLAPTILAVDDNDANLKLVEVLIKELGINVVTAASGFEALTKWKLQKFDLIFMDVQMPGMDGIETTEKIRAHEKSGQRIPIIALTAHALAEEKKTLLNKGFDDYLTKPISEQQLQNVIYHRTGFQCASPELLEADNPAPQTIKPSTRARKAACVDIALCIKLAAGKNDLAEELFSMLLEHLVPDLEAIQTFFEDGDREALLERVHKLHGATRYCGVPELQETAERMEAALKQKSDNLEAHYEDLIEAIEQVLRWADYNNWQKALRNFNKHKAT</sequence>
<keyword evidence="14 18" id="KW-0472">Membrane</keyword>
<dbReference type="SUPFAM" id="SSF47226">
    <property type="entry name" value="Histidine-containing phosphotransfer domain, HPT domain"/>
    <property type="match status" value="1"/>
</dbReference>
<keyword evidence="6 16" id="KW-0597">Phosphoprotein</keyword>
<dbReference type="PANTHER" id="PTHR45339">
    <property type="entry name" value="HYBRID SIGNAL TRANSDUCTION HISTIDINE KINASE J"/>
    <property type="match status" value="1"/>
</dbReference>
<dbReference type="CDD" id="cd00088">
    <property type="entry name" value="HPT"/>
    <property type="match status" value="1"/>
</dbReference>
<evidence type="ECO:0000259" key="20">
    <source>
        <dbReference type="PROSITE" id="PS50110"/>
    </source>
</evidence>
<evidence type="ECO:0000256" key="2">
    <source>
        <dbReference type="ARBA" id="ARBA00004429"/>
    </source>
</evidence>
<feature type="modified residue" description="4-aspartylphosphate" evidence="16">
    <location>
        <position position="736"/>
    </location>
</feature>
<feature type="domain" description="Response regulatory" evidence="20">
    <location>
        <begin position="687"/>
        <end position="804"/>
    </location>
</feature>
<dbReference type="SUPFAM" id="SSF47384">
    <property type="entry name" value="Homodimeric domain of signal transducing histidine kinase"/>
    <property type="match status" value="1"/>
</dbReference>
<evidence type="ECO:0000256" key="1">
    <source>
        <dbReference type="ARBA" id="ARBA00000085"/>
    </source>
</evidence>
<keyword evidence="12 18" id="KW-1133">Transmembrane helix</keyword>
<feature type="domain" description="HPt" evidence="22">
    <location>
        <begin position="848"/>
        <end position="944"/>
    </location>
</feature>
<evidence type="ECO:0000313" key="24">
    <source>
        <dbReference type="Proteomes" id="UP001163739"/>
    </source>
</evidence>
<dbReference type="PROSITE" id="PS50109">
    <property type="entry name" value="HIS_KIN"/>
    <property type="match status" value="1"/>
</dbReference>
<dbReference type="SUPFAM" id="SSF52172">
    <property type="entry name" value="CheY-like"/>
    <property type="match status" value="2"/>
</dbReference>
<keyword evidence="9" id="KW-0547">Nucleotide-binding</keyword>
<dbReference type="Gene3D" id="6.10.340.10">
    <property type="match status" value="1"/>
</dbReference>
<dbReference type="Pfam" id="PF09984">
    <property type="entry name" value="sCache_4"/>
    <property type="match status" value="1"/>
</dbReference>
<evidence type="ECO:0000256" key="10">
    <source>
        <dbReference type="ARBA" id="ARBA00022777"/>
    </source>
</evidence>
<evidence type="ECO:0000256" key="7">
    <source>
        <dbReference type="ARBA" id="ARBA00022679"/>
    </source>
</evidence>
<evidence type="ECO:0000256" key="8">
    <source>
        <dbReference type="ARBA" id="ARBA00022692"/>
    </source>
</evidence>
<dbReference type="InterPro" id="IPR036097">
    <property type="entry name" value="HisK_dim/P_sf"/>
</dbReference>
<dbReference type="RefSeq" id="WP_265048605.1">
    <property type="nucleotide sequence ID" value="NZ_CP100390.1"/>
</dbReference>
<feature type="coiled-coil region" evidence="17">
    <location>
        <begin position="244"/>
        <end position="285"/>
    </location>
</feature>
<dbReference type="SMART" id="SM00387">
    <property type="entry name" value="HATPase_c"/>
    <property type="match status" value="1"/>
</dbReference>
<keyword evidence="11" id="KW-0067">ATP-binding</keyword>
<dbReference type="InterPro" id="IPR003594">
    <property type="entry name" value="HATPase_dom"/>
</dbReference>
<dbReference type="Proteomes" id="UP001163739">
    <property type="component" value="Chromosome"/>
</dbReference>
<feature type="transmembrane region" description="Helical" evidence="18">
    <location>
        <begin position="174"/>
        <end position="194"/>
    </location>
</feature>
<dbReference type="InterPro" id="IPR005467">
    <property type="entry name" value="His_kinase_dom"/>
</dbReference>
<comment type="catalytic activity">
    <reaction evidence="1">
        <text>ATP + protein L-histidine = ADP + protein N-phospho-L-histidine.</text>
        <dbReference type="EC" id="2.7.13.3"/>
    </reaction>
</comment>
<keyword evidence="24" id="KW-1185">Reference proteome</keyword>
<evidence type="ECO:0000256" key="14">
    <source>
        <dbReference type="ARBA" id="ARBA00023136"/>
    </source>
</evidence>
<dbReference type="PROSITE" id="PS50110">
    <property type="entry name" value="RESPONSE_REGULATORY"/>
    <property type="match status" value="1"/>
</dbReference>
<dbReference type="CDD" id="cd00082">
    <property type="entry name" value="HisKA"/>
    <property type="match status" value="1"/>
</dbReference>
<dbReference type="Gene3D" id="1.10.287.130">
    <property type="match status" value="1"/>
</dbReference>
<keyword evidence="4" id="KW-1003">Cell membrane</keyword>
<dbReference type="EC" id="2.7.13.3" evidence="3"/>
<feature type="coiled-coil region" evidence="17">
    <location>
        <begin position="898"/>
        <end position="929"/>
    </location>
</feature>
<dbReference type="EMBL" id="CP100390">
    <property type="protein sequence ID" value="UZE97124.1"/>
    <property type="molecule type" value="Genomic_DNA"/>
</dbReference>
<dbReference type="PANTHER" id="PTHR45339:SF1">
    <property type="entry name" value="HYBRID SIGNAL TRANSDUCTION HISTIDINE KINASE J"/>
    <property type="match status" value="1"/>
</dbReference>
<evidence type="ECO:0000256" key="12">
    <source>
        <dbReference type="ARBA" id="ARBA00022989"/>
    </source>
</evidence>
<proteinExistence type="predicted"/>
<evidence type="ECO:0000256" key="4">
    <source>
        <dbReference type="ARBA" id="ARBA00022475"/>
    </source>
</evidence>
<dbReference type="SMART" id="SM00388">
    <property type="entry name" value="HisKA"/>
    <property type="match status" value="1"/>
</dbReference>
<dbReference type="CDD" id="cd17546">
    <property type="entry name" value="REC_hyHK_CKI1_RcsC-like"/>
    <property type="match status" value="1"/>
</dbReference>
<accession>A0ABY6N4V9</accession>
<keyword evidence="13" id="KW-0902">Two-component regulatory system</keyword>
<comment type="subcellular location">
    <subcellularLocation>
        <location evidence="2">Cell inner membrane</location>
        <topology evidence="2">Multi-pass membrane protein</topology>
    </subcellularLocation>
</comment>
<dbReference type="InterPro" id="IPR036890">
    <property type="entry name" value="HATPase_C_sf"/>
</dbReference>
<evidence type="ECO:0000256" key="6">
    <source>
        <dbReference type="ARBA" id="ARBA00022553"/>
    </source>
</evidence>
<dbReference type="Pfam" id="PF00512">
    <property type="entry name" value="HisKA"/>
    <property type="match status" value="1"/>
</dbReference>
<keyword evidence="5" id="KW-0997">Cell inner membrane</keyword>
<dbReference type="Gene3D" id="3.30.565.10">
    <property type="entry name" value="Histidine kinase-like ATPase, C-terminal domain"/>
    <property type="match status" value="1"/>
</dbReference>
<evidence type="ECO:0000256" key="13">
    <source>
        <dbReference type="ARBA" id="ARBA00023012"/>
    </source>
</evidence>
<name>A0ABY6N4V9_9ALTE</name>
<dbReference type="Pfam" id="PF00072">
    <property type="entry name" value="Response_reg"/>
    <property type="match status" value="1"/>
</dbReference>
<dbReference type="CDD" id="cd16922">
    <property type="entry name" value="HATPase_EvgS-ArcB-TorS-like"/>
    <property type="match status" value="1"/>
</dbReference>
<dbReference type="Pfam" id="PF01627">
    <property type="entry name" value="Hpt"/>
    <property type="match status" value="1"/>
</dbReference>
<dbReference type="InterPro" id="IPR001789">
    <property type="entry name" value="Sig_transdc_resp-reg_receiver"/>
</dbReference>
<gene>
    <name evidence="23" type="ORF">NKI27_05080</name>
</gene>
<feature type="domain" description="Histidine kinase" evidence="19">
    <location>
        <begin position="299"/>
        <end position="520"/>
    </location>
</feature>
<dbReference type="InterPro" id="IPR003661">
    <property type="entry name" value="HisK_dim/P_dom"/>
</dbReference>
<evidence type="ECO:0000259" key="21">
    <source>
        <dbReference type="PROSITE" id="PS50885"/>
    </source>
</evidence>
<feature type="modified residue" description="Phosphohistidine" evidence="15">
    <location>
        <position position="887"/>
    </location>
</feature>
<organism evidence="23 24">
    <name type="scientific">Alkalimarinus alittae</name>
    <dbReference type="NCBI Taxonomy" id="2961619"/>
    <lineage>
        <taxon>Bacteria</taxon>
        <taxon>Pseudomonadati</taxon>
        <taxon>Pseudomonadota</taxon>
        <taxon>Gammaproteobacteria</taxon>
        <taxon>Alteromonadales</taxon>
        <taxon>Alteromonadaceae</taxon>
        <taxon>Alkalimarinus</taxon>
    </lineage>
</organism>
<dbReference type="PROSITE" id="PS50894">
    <property type="entry name" value="HPT"/>
    <property type="match status" value="1"/>
</dbReference>
<dbReference type="Gene3D" id="3.40.50.2300">
    <property type="match status" value="1"/>
</dbReference>
<feature type="domain" description="HAMP" evidence="21">
    <location>
        <begin position="200"/>
        <end position="252"/>
    </location>
</feature>
<keyword evidence="8 18" id="KW-0812">Transmembrane</keyword>
<protein>
    <recommendedName>
        <fullName evidence="3">histidine kinase</fullName>
        <ecNumber evidence="3">2.7.13.3</ecNumber>
    </recommendedName>
</protein>